<dbReference type="InterPro" id="IPR009006">
    <property type="entry name" value="Ala_racemase/Decarboxylase_C"/>
</dbReference>
<proteinExistence type="predicted"/>
<reference evidence="2" key="1">
    <citation type="submission" date="2024-03" db="EMBL/GenBank/DDBJ databases">
        <authorList>
            <consortium name="ELIXIR-Norway"/>
            <consortium name="Elixir Norway"/>
        </authorList>
    </citation>
    <scope>NUCLEOTIDE SEQUENCE</scope>
</reference>
<sequence length="189" mass="21381">MELLSKVLLQQQPPHLILCSHVSWRPSQRTTAAFTFLRHVQQQCSEKLAFSKSSHPLLYAHESSKNRERKEDEDEEQKKKKKKKRKKWSRIGSASQVVAESLFGHGSISGQEEVESRGEGTWTEHDSSSLYRLQGWGAPYFVINSQGHLCVRPSGSAEGACFLHRICGTDFFVVVFHAVCPESIIKIAD</sequence>
<feature type="compositionally biased region" description="Basic residues" evidence="1">
    <location>
        <begin position="79"/>
        <end position="89"/>
    </location>
</feature>
<organism evidence="2 3">
    <name type="scientific">Sphagnum jensenii</name>
    <dbReference type="NCBI Taxonomy" id="128206"/>
    <lineage>
        <taxon>Eukaryota</taxon>
        <taxon>Viridiplantae</taxon>
        <taxon>Streptophyta</taxon>
        <taxon>Embryophyta</taxon>
        <taxon>Bryophyta</taxon>
        <taxon>Sphagnophytina</taxon>
        <taxon>Sphagnopsida</taxon>
        <taxon>Sphagnales</taxon>
        <taxon>Sphagnaceae</taxon>
        <taxon>Sphagnum</taxon>
    </lineage>
</organism>
<feature type="region of interest" description="Disordered" evidence="1">
    <location>
        <begin position="59"/>
        <end position="92"/>
    </location>
</feature>
<dbReference type="Proteomes" id="UP001497522">
    <property type="component" value="Chromosome 17"/>
</dbReference>
<evidence type="ECO:0000313" key="2">
    <source>
        <dbReference type="EMBL" id="CAK9867923.1"/>
    </source>
</evidence>
<gene>
    <name evidence="2" type="ORF">CSSPJE1EN2_LOCUS10918</name>
</gene>
<dbReference type="EMBL" id="OZ023718">
    <property type="protein sequence ID" value="CAK9867923.1"/>
    <property type="molecule type" value="Genomic_DNA"/>
</dbReference>
<evidence type="ECO:0000313" key="3">
    <source>
        <dbReference type="Proteomes" id="UP001497522"/>
    </source>
</evidence>
<evidence type="ECO:0008006" key="4">
    <source>
        <dbReference type="Google" id="ProtNLM"/>
    </source>
</evidence>
<accession>A0ABP1AZB0</accession>
<keyword evidence="3" id="KW-1185">Reference proteome</keyword>
<name>A0ABP1AZB0_9BRYO</name>
<protein>
    <recommendedName>
        <fullName evidence="4">SH2 domain-containing protein</fullName>
    </recommendedName>
</protein>
<evidence type="ECO:0000256" key="1">
    <source>
        <dbReference type="SAM" id="MobiDB-lite"/>
    </source>
</evidence>
<dbReference type="Gene3D" id="2.40.37.10">
    <property type="entry name" value="Lyase, Ornithine Decarboxylase, Chain A, domain 1"/>
    <property type="match status" value="1"/>
</dbReference>